<name>A0ABR7F1X5_9FIRM</name>
<feature type="chain" id="PRO_5046422375" evidence="2">
    <location>
        <begin position="21"/>
        <end position="267"/>
    </location>
</feature>
<keyword evidence="1 2" id="KW-0732">Signal</keyword>
<dbReference type="RefSeq" id="WP_118588461.1">
    <property type="nucleotide sequence ID" value="NZ_JACOOZ010000003.1"/>
</dbReference>
<feature type="domain" description="Solute-binding protein family 3/N-terminal" evidence="3">
    <location>
        <begin position="176"/>
        <end position="265"/>
    </location>
</feature>
<comment type="caution">
    <text evidence="4">The sequence shown here is derived from an EMBL/GenBank/DDBJ whole genome shotgun (WGS) entry which is preliminary data.</text>
</comment>
<evidence type="ECO:0000256" key="2">
    <source>
        <dbReference type="SAM" id="SignalP"/>
    </source>
</evidence>
<evidence type="ECO:0000313" key="4">
    <source>
        <dbReference type="EMBL" id="MBC5667583.1"/>
    </source>
</evidence>
<dbReference type="EMBL" id="JACOOZ010000003">
    <property type="protein sequence ID" value="MBC5667583.1"/>
    <property type="molecule type" value="Genomic_DNA"/>
</dbReference>
<dbReference type="PANTHER" id="PTHR35936:SF34">
    <property type="entry name" value="ABC TRANSPORTER EXTRACELLULAR-BINDING PROTEIN YCKB-RELATED"/>
    <property type="match status" value="1"/>
</dbReference>
<dbReference type="SUPFAM" id="SSF53850">
    <property type="entry name" value="Periplasmic binding protein-like II"/>
    <property type="match status" value="2"/>
</dbReference>
<organism evidence="4 5">
    <name type="scientific">Eubacterium segne</name>
    <dbReference type="NCBI Taxonomy" id="2763045"/>
    <lineage>
        <taxon>Bacteria</taxon>
        <taxon>Bacillati</taxon>
        <taxon>Bacillota</taxon>
        <taxon>Clostridia</taxon>
        <taxon>Eubacteriales</taxon>
        <taxon>Eubacteriaceae</taxon>
        <taxon>Eubacterium</taxon>
    </lineage>
</organism>
<accession>A0ABR7F1X5</accession>
<reference evidence="4 5" key="1">
    <citation type="submission" date="2020-08" db="EMBL/GenBank/DDBJ databases">
        <title>Genome public.</title>
        <authorList>
            <person name="Liu C."/>
            <person name="Sun Q."/>
        </authorList>
    </citation>
    <scope>NUCLEOTIDE SEQUENCE [LARGE SCALE GENOMIC DNA]</scope>
    <source>
        <strain evidence="4 5">BX4</strain>
    </source>
</reference>
<dbReference type="Gene3D" id="3.40.190.10">
    <property type="entry name" value="Periplasmic binding protein-like II"/>
    <property type="match status" value="3"/>
</dbReference>
<evidence type="ECO:0000313" key="5">
    <source>
        <dbReference type="Proteomes" id="UP000597877"/>
    </source>
</evidence>
<keyword evidence="5" id="KW-1185">Reference proteome</keyword>
<sequence length="267" mass="28940">MKKRIALLLSVAMCATLCLSGCGSSEKKTGDKKDASSMVYAVEQGSAGEEAAKSKGWSTNPVQSQAKALMEVNSGTSDAAIIDLLMAGAMIGEGTSYPDLKYTDKLTTEEYGVGCRKGSDLAAYINNFFSEIYASGEMKTIADTYKVSDTLVEQAKAGEYVEGDDVKYIKDKGTLVVGITEFEPMDYKDEDGNWIGFDADLAKKLAEKLGVKIKFVVINWDTKTMELDSKKIDVVWNGMTLTNEVKNSMECTNAYCNNAQVVVVSSK</sequence>
<dbReference type="PANTHER" id="PTHR35936">
    <property type="entry name" value="MEMBRANE-BOUND LYTIC MUREIN TRANSGLYCOSYLASE F"/>
    <property type="match status" value="1"/>
</dbReference>
<dbReference type="InterPro" id="IPR001638">
    <property type="entry name" value="Solute-binding_3/MltF_N"/>
</dbReference>
<dbReference type="Proteomes" id="UP000597877">
    <property type="component" value="Unassembled WGS sequence"/>
</dbReference>
<feature type="signal peptide" evidence="2">
    <location>
        <begin position="1"/>
        <end position="20"/>
    </location>
</feature>
<proteinExistence type="predicted"/>
<dbReference type="Pfam" id="PF00497">
    <property type="entry name" value="SBP_bac_3"/>
    <property type="match status" value="1"/>
</dbReference>
<gene>
    <name evidence="4" type="ORF">H8S00_06255</name>
</gene>
<protein>
    <submittedName>
        <fullName evidence="4">Transporter substrate-binding domain-containing protein</fullName>
    </submittedName>
</protein>
<evidence type="ECO:0000259" key="3">
    <source>
        <dbReference type="Pfam" id="PF00497"/>
    </source>
</evidence>
<evidence type="ECO:0000256" key="1">
    <source>
        <dbReference type="ARBA" id="ARBA00022729"/>
    </source>
</evidence>